<dbReference type="InterPro" id="IPR004308">
    <property type="entry name" value="GCS"/>
</dbReference>
<evidence type="ECO:0000256" key="8">
    <source>
        <dbReference type="ARBA" id="ARBA00030585"/>
    </source>
</evidence>
<evidence type="ECO:0000256" key="10">
    <source>
        <dbReference type="RuleBase" id="RU367135"/>
    </source>
</evidence>
<feature type="non-terminal residue" evidence="11">
    <location>
        <position position="222"/>
    </location>
</feature>
<name>A0ABQ7JCE3_9APIC</name>
<evidence type="ECO:0000256" key="1">
    <source>
        <dbReference type="ARBA" id="ARBA00005006"/>
    </source>
</evidence>
<proteinExistence type="inferred from homology"/>
<dbReference type="SUPFAM" id="SSF55931">
    <property type="entry name" value="Glutamine synthetase/guanido kinase"/>
    <property type="match status" value="1"/>
</dbReference>
<keyword evidence="5 10" id="KW-0317">Glutathione biosynthesis</keyword>
<keyword evidence="12" id="KW-1185">Reference proteome</keyword>
<keyword evidence="7 10" id="KW-0067">ATP-binding</keyword>
<comment type="pathway">
    <text evidence="1 10">Sulfur metabolism; glutathione biosynthesis; glutathione from L-cysteine and L-glutamate: step 1/2.</text>
</comment>
<comment type="catalytic activity">
    <reaction evidence="10">
        <text>L-cysteine + L-glutamate + ATP = gamma-L-glutamyl-L-cysteine + ADP + phosphate + H(+)</text>
        <dbReference type="Rhea" id="RHEA:13285"/>
        <dbReference type="ChEBI" id="CHEBI:15378"/>
        <dbReference type="ChEBI" id="CHEBI:29985"/>
        <dbReference type="ChEBI" id="CHEBI:30616"/>
        <dbReference type="ChEBI" id="CHEBI:35235"/>
        <dbReference type="ChEBI" id="CHEBI:43474"/>
        <dbReference type="ChEBI" id="CHEBI:58173"/>
        <dbReference type="ChEBI" id="CHEBI:456216"/>
        <dbReference type="EC" id="6.3.2.2"/>
    </reaction>
</comment>
<evidence type="ECO:0000313" key="11">
    <source>
        <dbReference type="EMBL" id="KAF8821677.1"/>
    </source>
</evidence>
<evidence type="ECO:0000256" key="4">
    <source>
        <dbReference type="ARBA" id="ARBA00022598"/>
    </source>
</evidence>
<evidence type="ECO:0000256" key="7">
    <source>
        <dbReference type="ARBA" id="ARBA00022840"/>
    </source>
</evidence>
<dbReference type="EC" id="6.3.2.2" evidence="3 10"/>
<evidence type="ECO:0000256" key="2">
    <source>
        <dbReference type="ARBA" id="ARBA00008100"/>
    </source>
</evidence>
<keyword evidence="6 10" id="KW-0547">Nucleotide-binding</keyword>
<comment type="caution">
    <text evidence="11">The sequence shown here is derived from an EMBL/GenBank/DDBJ whole genome shotgun (WGS) entry which is preliminary data.</text>
</comment>
<keyword evidence="4 10" id="KW-0436">Ligase</keyword>
<sequence length="222" mass="25691">HLDEYNDLDPFVNRNAYARLLSAGVDPVLAKHVAYLFIRDPVILLEDSLDESNSLYWTHFDNIQSSNWNSVRFKPPPSFTATSPHQEIGWRVEFRTPDLQLTDFENAAFVALLTVLTQVLLKERLDLYVPMSLNDDNFRRSAKENAIVKEKFWFRKDISYGAQDRSYELLSLREIFLGSDIDYSNSEYVPIKTGSPALLHRCIQFVEEEFESGKCTQSARDL</sequence>
<reference evidence="11 12" key="1">
    <citation type="journal article" date="2020" name="bioRxiv">
        <title>Metabolic contributions of an alphaproteobacterial endosymbiont in the apicomplexan Cardiosporidium cionae.</title>
        <authorList>
            <person name="Hunter E.S."/>
            <person name="Paight C.J."/>
            <person name="Lane C.E."/>
        </authorList>
    </citation>
    <scope>NUCLEOTIDE SEQUENCE [LARGE SCALE GENOMIC DNA]</scope>
    <source>
        <strain evidence="11">ESH_2018</strain>
    </source>
</reference>
<gene>
    <name evidence="11" type="ORF">IE077_001742</name>
</gene>
<organism evidence="11 12">
    <name type="scientific">Cardiosporidium cionae</name>
    <dbReference type="NCBI Taxonomy" id="476202"/>
    <lineage>
        <taxon>Eukaryota</taxon>
        <taxon>Sar</taxon>
        <taxon>Alveolata</taxon>
        <taxon>Apicomplexa</taxon>
        <taxon>Aconoidasida</taxon>
        <taxon>Nephromycida</taxon>
        <taxon>Cardiosporidium</taxon>
    </lineage>
</organism>
<dbReference type="PANTHER" id="PTHR11164:SF0">
    <property type="entry name" value="GLUTAMATE--CYSTEINE LIGASE CATALYTIC SUBUNIT"/>
    <property type="match status" value="1"/>
</dbReference>
<dbReference type="Proteomes" id="UP000823046">
    <property type="component" value="Unassembled WGS sequence"/>
</dbReference>
<evidence type="ECO:0000313" key="12">
    <source>
        <dbReference type="Proteomes" id="UP000823046"/>
    </source>
</evidence>
<protein>
    <recommendedName>
        <fullName evidence="3 10">Glutamate--cysteine ligase</fullName>
        <ecNumber evidence="3 10">6.3.2.2</ecNumber>
    </recommendedName>
    <alternativeName>
        <fullName evidence="9 10">Gamma-ECS</fullName>
    </alternativeName>
    <alternativeName>
        <fullName evidence="8 10">Gamma-glutamylcysteine synthetase</fullName>
    </alternativeName>
</protein>
<dbReference type="PANTHER" id="PTHR11164">
    <property type="entry name" value="GLUTAMATE CYSTEINE LIGASE"/>
    <property type="match status" value="1"/>
</dbReference>
<accession>A0ABQ7JCE3</accession>
<evidence type="ECO:0000256" key="3">
    <source>
        <dbReference type="ARBA" id="ARBA00012220"/>
    </source>
</evidence>
<comment type="similarity">
    <text evidence="2 10">Belongs to the glutamate--cysteine ligase type 3 family.</text>
</comment>
<feature type="non-terminal residue" evidence="11">
    <location>
        <position position="1"/>
    </location>
</feature>
<dbReference type="Pfam" id="PF03074">
    <property type="entry name" value="GCS"/>
    <property type="match status" value="1"/>
</dbReference>
<dbReference type="InterPro" id="IPR014746">
    <property type="entry name" value="Gln_synth/guanido_kin_cat_dom"/>
</dbReference>
<evidence type="ECO:0000256" key="5">
    <source>
        <dbReference type="ARBA" id="ARBA00022684"/>
    </source>
</evidence>
<evidence type="ECO:0000256" key="9">
    <source>
        <dbReference type="ARBA" id="ARBA00032122"/>
    </source>
</evidence>
<dbReference type="Gene3D" id="3.30.590.50">
    <property type="match status" value="1"/>
</dbReference>
<evidence type="ECO:0000256" key="6">
    <source>
        <dbReference type="ARBA" id="ARBA00022741"/>
    </source>
</evidence>
<dbReference type="EMBL" id="JADAQX010000147">
    <property type="protein sequence ID" value="KAF8821677.1"/>
    <property type="molecule type" value="Genomic_DNA"/>
</dbReference>